<dbReference type="Proteomes" id="UP000826661">
    <property type="component" value="Chromosome III"/>
</dbReference>
<dbReference type="PANTHER" id="PTHR33112">
    <property type="entry name" value="DOMAIN PROTEIN, PUTATIVE-RELATED"/>
    <property type="match status" value="1"/>
</dbReference>
<accession>A0A8G0LDA7</accession>
<evidence type="ECO:0000259" key="1">
    <source>
        <dbReference type="Pfam" id="PF06985"/>
    </source>
</evidence>
<evidence type="ECO:0000313" key="2">
    <source>
        <dbReference type="EMBL" id="QYS98637.1"/>
    </source>
</evidence>
<dbReference type="Pfam" id="PF06985">
    <property type="entry name" value="HET"/>
    <property type="match status" value="1"/>
</dbReference>
<feature type="domain" description="Heterokaryon incompatibility" evidence="1">
    <location>
        <begin position="232"/>
        <end position="376"/>
    </location>
</feature>
<organism evidence="2 3">
    <name type="scientific">Trichoderma simmonsii</name>
    <dbReference type="NCBI Taxonomy" id="1491479"/>
    <lineage>
        <taxon>Eukaryota</taxon>
        <taxon>Fungi</taxon>
        <taxon>Dikarya</taxon>
        <taxon>Ascomycota</taxon>
        <taxon>Pezizomycotina</taxon>
        <taxon>Sordariomycetes</taxon>
        <taxon>Hypocreomycetidae</taxon>
        <taxon>Hypocreales</taxon>
        <taxon>Hypocreaceae</taxon>
        <taxon>Trichoderma</taxon>
    </lineage>
</organism>
<dbReference type="PANTHER" id="PTHR33112:SF15">
    <property type="entry name" value="HETEROKARYON INCOMPATIBILITY DOMAIN-CONTAINING PROTEIN"/>
    <property type="match status" value="1"/>
</dbReference>
<sequence>MEEPGLTITTQPGTYLCQYCQNCVRSCGVQYPEWLGSDRYADGLRQASALERRWKYGHSNYESFLAAVDKGCFVCKTLFEDMSEDMVSEIRDTVASSTGGSTGNKVSSFDLTYMKSPEFACRLNFAILMPSQLKGKSDRVERIFILQGLGPSPILSVKHLQAGKTNSNIKSFVINALKTCIKDHDMCGKNNAQQVASPQWYPTRLIYVGTLESDRSSVKLIETGNSFPRGSYVTLSHCWGNAATVFKLERANRQTLLKGLPPLAKTFEEAINVTKELGARYIWIDCICIIQDDKADWEREASLMANVYRNAMCNISATASSDSTGGLYYNREDIFAGVSLSYPEQREELLLIREEVEVAEDIEFAAITKRGWVLQERLLSPRIVHFTSRQLIWECNELIASESFPDGLPDFWTYYYIPKRLMADAHKTLSAGELVEIWGDVLLRYSNANLTFQSDLLPALSGIAKYLQEISGATYLAGIWKTQEKPVVNLAWECEPNSCRPTNYRAPSWSWASTDNIVKFEPFKSTSDSHGDGWFGSVKPKAEIIDAQITPATSDLTGSASSGVLTIEGPLNQITINPELEVFLDEEDLEMTISLDEPEYEEGSFFILPLYSYHSEHDHEDGIDQIVYVYLILSIAKDQPGCYTRCGLGRIARWIYEWPPIWDKVVNGMDALCDEFLGLERGHKIRIV</sequence>
<evidence type="ECO:0000313" key="3">
    <source>
        <dbReference type="Proteomes" id="UP000826661"/>
    </source>
</evidence>
<dbReference type="InterPro" id="IPR010730">
    <property type="entry name" value="HET"/>
</dbReference>
<protein>
    <submittedName>
        <fullName evidence="2">HET domain-containing protein</fullName>
    </submittedName>
</protein>
<dbReference type="AlphaFoldDB" id="A0A8G0LDA7"/>
<keyword evidence="3" id="KW-1185">Reference proteome</keyword>
<dbReference type="EMBL" id="CP075866">
    <property type="protein sequence ID" value="QYS98637.1"/>
    <property type="molecule type" value="Genomic_DNA"/>
</dbReference>
<proteinExistence type="predicted"/>
<reference evidence="2 3" key="1">
    <citation type="journal article" date="2021" name="BMC Genomics">
        <title>Telomere-to-telomere genome assembly of asparaginase-producing Trichoderma simmonsii.</title>
        <authorList>
            <person name="Chung D."/>
            <person name="Kwon Y.M."/>
            <person name="Yang Y."/>
        </authorList>
    </citation>
    <scope>NUCLEOTIDE SEQUENCE [LARGE SCALE GENOMIC DNA]</scope>
    <source>
        <strain evidence="2 3">GH-Sj1</strain>
    </source>
</reference>
<gene>
    <name evidence="2" type="ORF">H0G86_005808</name>
</gene>
<name>A0A8G0LDA7_9HYPO</name>